<evidence type="ECO:0000313" key="2">
    <source>
        <dbReference type="EMBL" id="BCD98246.1"/>
    </source>
</evidence>
<keyword evidence="3" id="KW-1185">Reference proteome</keyword>
<keyword evidence="1" id="KW-0472">Membrane</keyword>
<dbReference type="KEGG" id="marq:MARGE09_P2447"/>
<dbReference type="AlphaFoldDB" id="A0AAN1WIK0"/>
<reference evidence="2 3" key="1">
    <citation type="journal article" date="2022" name="IScience">
        <title>An ultrasensitive nanofiber-based assay for enzymatic hydrolysis and deep-sea microbial degradation of cellulose.</title>
        <authorList>
            <person name="Tsudome M."/>
            <person name="Tachioka M."/>
            <person name="Miyazaki M."/>
            <person name="Uchimura K."/>
            <person name="Tsuda M."/>
            <person name="Takaki Y."/>
            <person name="Deguchi S."/>
        </authorList>
    </citation>
    <scope>NUCLEOTIDE SEQUENCE [LARGE SCALE GENOMIC DNA]</scope>
    <source>
        <strain evidence="2 3">GE09</strain>
    </source>
</reference>
<dbReference type="EMBL" id="AP023086">
    <property type="protein sequence ID" value="BCD98246.1"/>
    <property type="molecule type" value="Genomic_DNA"/>
</dbReference>
<gene>
    <name evidence="2" type="ORF">MARGE09_P2447</name>
</gene>
<name>A0AAN1WIK0_9GAMM</name>
<keyword evidence="1" id="KW-0812">Transmembrane</keyword>
<dbReference type="Proteomes" id="UP001320119">
    <property type="component" value="Chromosome"/>
</dbReference>
<keyword evidence="1" id="KW-1133">Transmembrane helix</keyword>
<protein>
    <submittedName>
        <fullName evidence="2">MSHA pilin protein MshD</fullName>
    </submittedName>
</protein>
<accession>A0AAN1WIK0</accession>
<sequence>MSLFALRPLKTAQRGVTLIEVIVFIVVINLAFVAVMQIYGQAVVNTVDPIVRVRATELAKAALDDVLARRFDENTPSGGIPACGSAQGEACVGITADAGYDDVGDFNGYTDNSDANYPISITVTEAGGDLGLAASMARKITVIVGMPDGNQVALAAYKANY</sequence>
<proteinExistence type="predicted"/>
<evidence type="ECO:0000256" key="1">
    <source>
        <dbReference type="SAM" id="Phobius"/>
    </source>
</evidence>
<dbReference type="RefSeq" id="WP_236982468.1">
    <property type="nucleotide sequence ID" value="NZ_AP023086.1"/>
</dbReference>
<feature type="transmembrane region" description="Helical" evidence="1">
    <location>
        <begin position="21"/>
        <end position="40"/>
    </location>
</feature>
<evidence type="ECO:0000313" key="3">
    <source>
        <dbReference type="Proteomes" id="UP001320119"/>
    </source>
</evidence>
<organism evidence="2 3">
    <name type="scientific">Marinagarivorans cellulosilyticus</name>
    <dbReference type="NCBI Taxonomy" id="2721545"/>
    <lineage>
        <taxon>Bacteria</taxon>
        <taxon>Pseudomonadati</taxon>
        <taxon>Pseudomonadota</taxon>
        <taxon>Gammaproteobacteria</taxon>
        <taxon>Cellvibrionales</taxon>
        <taxon>Cellvibrionaceae</taxon>
        <taxon>Marinagarivorans</taxon>
    </lineage>
</organism>